<dbReference type="InterPro" id="IPR036390">
    <property type="entry name" value="WH_DNA-bd_sf"/>
</dbReference>
<dbReference type="PANTHER" id="PTHR33154:SF28">
    <property type="entry name" value="HTH-TYPE TRANSCRIPTIONAL REGULATOR YGAV-RELATED"/>
    <property type="match status" value="1"/>
</dbReference>
<dbReference type="GO" id="GO:0003677">
    <property type="term" value="F:DNA binding"/>
    <property type="evidence" value="ECO:0007669"/>
    <property type="project" value="UniProtKB-KW"/>
</dbReference>
<organism evidence="5 6">
    <name type="scientific">Capillimicrobium parvum</name>
    <dbReference type="NCBI Taxonomy" id="2884022"/>
    <lineage>
        <taxon>Bacteria</taxon>
        <taxon>Bacillati</taxon>
        <taxon>Actinomycetota</taxon>
        <taxon>Thermoleophilia</taxon>
        <taxon>Solirubrobacterales</taxon>
        <taxon>Capillimicrobiaceae</taxon>
        <taxon>Capillimicrobium</taxon>
    </lineage>
</organism>
<dbReference type="Pfam" id="PF01022">
    <property type="entry name" value="HTH_5"/>
    <property type="match status" value="1"/>
</dbReference>
<dbReference type="InterPro" id="IPR011991">
    <property type="entry name" value="ArsR-like_HTH"/>
</dbReference>
<dbReference type="RefSeq" id="WP_259315472.1">
    <property type="nucleotide sequence ID" value="NZ_CP087164.1"/>
</dbReference>
<gene>
    <name evidence="5" type="ORF">DSM104329_02185</name>
</gene>
<keyword evidence="3" id="KW-0804">Transcription</keyword>
<dbReference type="GO" id="GO:0003700">
    <property type="term" value="F:DNA-binding transcription factor activity"/>
    <property type="evidence" value="ECO:0007669"/>
    <property type="project" value="InterPro"/>
</dbReference>
<accession>A0A9E7BZW4</accession>
<dbReference type="InterPro" id="IPR036388">
    <property type="entry name" value="WH-like_DNA-bd_sf"/>
</dbReference>
<dbReference type="PANTHER" id="PTHR33154">
    <property type="entry name" value="TRANSCRIPTIONAL REGULATOR, ARSR FAMILY"/>
    <property type="match status" value="1"/>
</dbReference>
<dbReference type="PRINTS" id="PR00778">
    <property type="entry name" value="HTHARSR"/>
</dbReference>
<evidence type="ECO:0000256" key="3">
    <source>
        <dbReference type="ARBA" id="ARBA00023163"/>
    </source>
</evidence>
<dbReference type="InterPro" id="IPR001845">
    <property type="entry name" value="HTH_ArsR_DNA-bd_dom"/>
</dbReference>
<dbReference type="InterPro" id="IPR051081">
    <property type="entry name" value="HTH_MetalResp_TranReg"/>
</dbReference>
<dbReference type="EMBL" id="CP087164">
    <property type="protein sequence ID" value="UGS35790.1"/>
    <property type="molecule type" value="Genomic_DNA"/>
</dbReference>
<keyword evidence="2" id="KW-0238">DNA-binding</keyword>
<dbReference type="CDD" id="cd00090">
    <property type="entry name" value="HTH_ARSR"/>
    <property type="match status" value="1"/>
</dbReference>
<dbReference type="SUPFAM" id="SSF46785">
    <property type="entry name" value="Winged helix' DNA-binding domain"/>
    <property type="match status" value="1"/>
</dbReference>
<protein>
    <submittedName>
        <fullName evidence="5">HTH-type transcriptional regulator</fullName>
    </submittedName>
</protein>
<dbReference type="SMART" id="SM00418">
    <property type="entry name" value="HTH_ARSR"/>
    <property type="match status" value="1"/>
</dbReference>
<keyword evidence="6" id="KW-1185">Reference proteome</keyword>
<feature type="domain" description="HTH arsR-type" evidence="4">
    <location>
        <begin position="4"/>
        <end position="98"/>
    </location>
</feature>
<sequence>MPTSQPPVFVRKAELFRALGHPARIRILQLLRDGERTVGDLQAALDLDSSGTSQHLAALRKQDLVETRRQGTNVFYRVKDRRTLELLQLAKEILTSSLEGSRTLLQDLAGEEFEPSRSRA</sequence>
<proteinExistence type="predicted"/>
<dbReference type="Gene3D" id="1.10.10.10">
    <property type="entry name" value="Winged helix-like DNA-binding domain superfamily/Winged helix DNA-binding domain"/>
    <property type="match status" value="1"/>
</dbReference>
<dbReference type="KEGG" id="sbae:DSM104329_02185"/>
<evidence type="ECO:0000313" key="6">
    <source>
        <dbReference type="Proteomes" id="UP001162834"/>
    </source>
</evidence>
<dbReference type="Proteomes" id="UP001162834">
    <property type="component" value="Chromosome"/>
</dbReference>
<evidence type="ECO:0000256" key="1">
    <source>
        <dbReference type="ARBA" id="ARBA00023015"/>
    </source>
</evidence>
<name>A0A9E7BZW4_9ACTN</name>
<dbReference type="NCBIfam" id="NF033788">
    <property type="entry name" value="HTH_metalloreg"/>
    <property type="match status" value="1"/>
</dbReference>
<keyword evidence="1" id="KW-0805">Transcription regulation</keyword>
<dbReference type="AlphaFoldDB" id="A0A9E7BZW4"/>
<dbReference type="PROSITE" id="PS50987">
    <property type="entry name" value="HTH_ARSR_2"/>
    <property type="match status" value="1"/>
</dbReference>
<evidence type="ECO:0000256" key="2">
    <source>
        <dbReference type="ARBA" id="ARBA00023125"/>
    </source>
</evidence>
<evidence type="ECO:0000259" key="4">
    <source>
        <dbReference type="PROSITE" id="PS50987"/>
    </source>
</evidence>
<reference evidence="5" key="1">
    <citation type="journal article" date="2022" name="Int. J. Syst. Evol. Microbiol.">
        <title>Pseudomonas aegrilactucae sp. nov. and Pseudomonas morbosilactucae sp. nov., pathogens causing bacterial rot of lettuce in Japan.</title>
        <authorList>
            <person name="Sawada H."/>
            <person name="Fujikawa T."/>
            <person name="Satou M."/>
        </authorList>
    </citation>
    <scope>NUCLEOTIDE SEQUENCE</scope>
    <source>
        <strain evidence="5">0166_1</strain>
    </source>
</reference>
<evidence type="ECO:0000313" key="5">
    <source>
        <dbReference type="EMBL" id="UGS35790.1"/>
    </source>
</evidence>